<evidence type="ECO:0000313" key="1">
    <source>
        <dbReference type="EMBL" id="GAA4399304.1"/>
    </source>
</evidence>
<sequence>MKSLILNLAVLITLTGLLSGCSERIEPKPVTYSQLLTGTEKKAWRLVSYQEIDEGQAYPVVGVQQYVTQVLGANLCLADLQYVFYANEEHRYEVLQGANKCNAQLPDVLITDTWALVNSNATLEFFFPLVTDQAYPFVIKNLTDRVLTIELYYQDINVSERYTFNAVTTK</sequence>
<proteinExistence type="predicted"/>
<comment type="caution">
    <text evidence="1">The sequence shown here is derived from an EMBL/GenBank/DDBJ whole genome shotgun (WGS) entry which is preliminary data.</text>
</comment>
<protein>
    <recommendedName>
        <fullName evidence="3">Lipoprotein</fullName>
    </recommendedName>
</protein>
<dbReference type="EMBL" id="BAABHB010000002">
    <property type="protein sequence ID" value="GAA4399304.1"/>
    <property type="molecule type" value="Genomic_DNA"/>
</dbReference>
<dbReference type="PROSITE" id="PS51257">
    <property type="entry name" value="PROKAR_LIPOPROTEIN"/>
    <property type="match status" value="1"/>
</dbReference>
<keyword evidence="2" id="KW-1185">Reference proteome</keyword>
<gene>
    <name evidence="1" type="ORF">GCM10023187_10920</name>
</gene>
<evidence type="ECO:0008006" key="3">
    <source>
        <dbReference type="Google" id="ProtNLM"/>
    </source>
</evidence>
<dbReference type="Proteomes" id="UP001500936">
    <property type="component" value="Unassembled WGS sequence"/>
</dbReference>
<reference evidence="2" key="1">
    <citation type="journal article" date="2019" name="Int. J. Syst. Evol. Microbiol.">
        <title>The Global Catalogue of Microorganisms (GCM) 10K type strain sequencing project: providing services to taxonomists for standard genome sequencing and annotation.</title>
        <authorList>
            <consortium name="The Broad Institute Genomics Platform"/>
            <consortium name="The Broad Institute Genome Sequencing Center for Infectious Disease"/>
            <person name="Wu L."/>
            <person name="Ma J."/>
        </authorList>
    </citation>
    <scope>NUCLEOTIDE SEQUENCE [LARGE SCALE GENOMIC DNA]</scope>
    <source>
        <strain evidence="2">JCM 17925</strain>
    </source>
</reference>
<organism evidence="1 2">
    <name type="scientific">Nibrella viscosa</name>
    <dbReference type="NCBI Taxonomy" id="1084524"/>
    <lineage>
        <taxon>Bacteria</taxon>
        <taxon>Pseudomonadati</taxon>
        <taxon>Bacteroidota</taxon>
        <taxon>Cytophagia</taxon>
        <taxon>Cytophagales</taxon>
        <taxon>Spirosomataceae</taxon>
        <taxon>Nibrella</taxon>
    </lineage>
</organism>
<evidence type="ECO:0000313" key="2">
    <source>
        <dbReference type="Proteomes" id="UP001500936"/>
    </source>
</evidence>
<name>A0ABP8K202_9BACT</name>
<dbReference type="RefSeq" id="WP_345264746.1">
    <property type="nucleotide sequence ID" value="NZ_BAABHB010000002.1"/>
</dbReference>
<accession>A0ABP8K202</accession>